<dbReference type="AlphaFoldDB" id="A0A6A4I0B4"/>
<gene>
    <name evidence="3" type="ORF">BT96DRAFT_991412</name>
</gene>
<feature type="transmembrane region" description="Helical" evidence="1">
    <location>
        <begin position="93"/>
        <end position="114"/>
    </location>
</feature>
<organism evidence="3 4">
    <name type="scientific">Gymnopus androsaceus JB14</name>
    <dbReference type="NCBI Taxonomy" id="1447944"/>
    <lineage>
        <taxon>Eukaryota</taxon>
        <taxon>Fungi</taxon>
        <taxon>Dikarya</taxon>
        <taxon>Basidiomycota</taxon>
        <taxon>Agaricomycotina</taxon>
        <taxon>Agaricomycetes</taxon>
        <taxon>Agaricomycetidae</taxon>
        <taxon>Agaricales</taxon>
        <taxon>Marasmiineae</taxon>
        <taxon>Omphalotaceae</taxon>
        <taxon>Gymnopus</taxon>
    </lineage>
</organism>
<dbReference type="PANTHER" id="PTHR40465">
    <property type="entry name" value="CHROMOSOME 1, WHOLE GENOME SHOTGUN SEQUENCE"/>
    <property type="match status" value="1"/>
</dbReference>
<reference evidence="3" key="1">
    <citation type="journal article" date="2019" name="Environ. Microbiol.">
        <title>Fungal ecological strategies reflected in gene transcription - a case study of two litter decomposers.</title>
        <authorList>
            <person name="Barbi F."/>
            <person name="Kohler A."/>
            <person name="Barry K."/>
            <person name="Baskaran P."/>
            <person name="Daum C."/>
            <person name="Fauchery L."/>
            <person name="Ihrmark K."/>
            <person name="Kuo A."/>
            <person name="LaButti K."/>
            <person name="Lipzen A."/>
            <person name="Morin E."/>
            <person name="Grigoriev I.V."/>
            <person name="Henrissat B."/>
            <person name="Lindahl B."/>
            <person name="Martin F."/>
        </authorList>
    </citation>
    <scope>NUCLEOTIDE SEQUENCE</scope>
    <source>
        <strain evidence="3">JB14</strain>
    </source>
</reference>
<feature type="transmembrane region" description="Helical" evidence="1">
    <location>
        <begin position="126"/>
        <end position="148"/>
    </location>
</feature>
<feature type="transmembrane region" description="Helical" evidence="1">
    <location>
        <begin position="54"/>
        <end position="73"/>
    </location>
</feature>
<protein>
    <recommendedName>
        <fullName evidence="2">DUF6534 domain-containing protein</fullName>
    </recommendedName>
</protein>
<accession>A0A6A4I0B4</accession>
<dbReference type="OrthoDB" id="3268841at2759"/>
<keyword evidence="1" id="KW-0812">Transmembrane</keyword>
<evidence type="ECO:0000256" key="1">
    <source>
        <dbReference type="SAM" id="Phobius"/>
    </source>
</evidence>
<keyword evidence="4" id="KW-1185">Reference proteome</keyword>
<name>A0A6A4I0B4_9AGAR</name>
<dbReference type="EMBL" id="ML769437">
    <property type="protein sequence ID" value="KAE9402245.1"/>
    <property type="molecule type" value="Genomic_DNA"/>
</dbReference>
<feature type="domain" description="DUF6534" evidence="2">
    <location>
        <begin position="173"/>
        <end position="270"/>
    </location>
</feature>
<evidence type="ECO:0000259" key="2">
    <source>
        <dbReference type="Pfam" id="PF20152"/>
    </source>
</evidence>
<evidence type="ECO:0000313" key="3">
    <source>
        <dbReference type="EMBL" id="KAE9402245.1"/>
    </source>
</evidence>
<evidence type="ECO:0000313" key="4">
    <source>
        <dbReference type="Proteomes" id="UP000799118"/>
    </source>
</evidence>
<dbReference type="PANTHER" id="PTHR40465:SF1">
    <property type="entry name" value="DUF6534 DOMAIN-CONTAINING PROTEIN"/>
    <property type="match status" value="1"/>
</dbReference>
<feature type="transmembrane region" description="Helical" evidence="1">
    <location>
        <begin position="224"/>
        <end position="248"/>
    </location>
</feature>
<feature type="transmembrane region" description="Helical" evidence="1">
    <location>
        <begin position="24"/>
        <end position="42"/>
    </location>
</feature>
<feature type="transmembrane region" description="Helical" evidence="1">
    <location>
        <begin position="168"/>
        <end position="188"/>
    </location>
</feature>
<dbReference type="InterPro" id="IPR045339">
    <property type="entry name" value="DUF6534"/>
</dbReference>
<proteinExistence type="predicted"/>
<keyword evidence="1" id="KW-1133">Transmembrane helix</keyword>
<sequence length="323" mass="36057">MTGLSTTEQAQINISLGAVVVSNYLSYLTMGLGSLSPAWSYFSNFPADRWWFKALVILCVSMCIGDTIATGMWTYDWTVTNYGNPAALTLMHWALPAEAFFLATCGLAVQLFYAWRLWIMSLRNNWILPVVIGCLSILGWSILCWSAYTLAVHKFISDFTLLLPVVYIWLGSSVGADVLITGSMIYYLDLRFRIKPEFPSGVSANWFLHRRLRKLIVRTVECNLLSLFVQAIAVGLFSCLSVGFYFVIPDMTIAKVYTFSLLISLNCRHSDNVHGTSEGGFGSSRGGDAKLNALVAFPTTQISVHIQRESTVNWQEEMKGIQC</sequence>
<dbReference type="Pfam" id="PF20152">
    <property type="entry name" value="DUF6534"/>
    <property type="match status" value="1"/>
</dbReference>
<dbReference type="Proteomes" id="UP000799118">
    <property type="component" value="Unassembled WGS sequence"/>
</dbReference>
<keyword evidence="1" id="KW-0472">Membrane</keyword>